<feature type="domain" description="Rieske" evidence="5">
    <location>
        <begin position="5"/>
        <end position="99"/>
    </location>
</feature>
<dbReference type="InterPro" id="IPR036922">
    <property type="entry name" value="Rieske_2Fe-2S_sf"/>
</dbReference>
<dbReference type="PANTHER" id="PTHR21496">
    <property type="entry name" value="FERREDOXIN-RELATED"/>
    <property type="match status" value="1"/>
</dbReference>
<proteinExistence type="predicted"/>
<protein>
    <submittedName>
        <fullName evidence="6">Nitrite reductase (NAD(P)H) small subunit</fullName>
    </submittedName>
</protein>
<keyword evidence="1" id="KW-0001">2Fe-2S</keyword>
<dbReference type="GO" id="GO:0051537">
    <property type="term" value="F:2 iron, 2 sulfur cluster binding"/>
    <property type="evidence" value="ECO:0007669"/>
    <property type="project" value="UniProtKB-KW"/>
</dbReference>
<dbReference type="GO" id="GO:0046872">
    <property type="term" value="F:metal ion binding"/>
    <property type="evidence" value="ECO:0007669"/>
    <property type="project" value="UniProtKB-KW"/>
</dbReference>
<keyword evidence="2" id="KW-0479">Metal-binding</keyword>
<keyword evidence="7" id="KW-1185">Reference proteome</keyword>
<dbReference type="Proteomes" id="UP001179121">
    <property type="component" value="Chromosome"/>
</dbReference>
<keyword evidence="3" id="KW-0408">Iron</keyword>
<accession>A0AA86T0U0</accession>
<evidence type="ECO:0000256" key="1">
    <source>
        <dbReference type="ARBA" id="ARBA00022714"/>
    </source>
</evidence>
<keyword evidence="4" id="KW-0411">Iron-sulfur</keyword>
<dbReference type="Pfam" id="PF00355">
    <property type="entry name" value="Rieske"/>
    <property type="match status" value="1"/>
</dbReference>
<evidence type="ECO:0000313" key="6">
    <source>
        <dbReference type="EMBL" id="CAI4029839.1"/>
    </source>
</evidence>
<name>A0AA86T0U0_9BACT</name>
<reference evidence="6" key="1">
    <citation type="submission" date="2022-10" db="EMBL/GenBank/DDBJ databases">
        <authorList>
            <person name="Koch H."/>
        </authorList>
    </citation>
    <scope>NUCLEOTIDE SEQUENCE</scope>
    <source>
        <strain evidence="6">DNF</strain>
    </source>
</reference>
<dbReference type="EMBL" id="OX365700">
    <property type="protein sequence ID" value="CAI4029839.1"/>
    <property type="molecule type" value="Genomic_DNA"/>
</dbReference>
<organism evidence="6 7">
    <name type="scientific">Nitrospira tepida</name>
    <dbReference type="NCBI Taxonomy" id="2973512"/>
    <lineage>
        <taxon>Bacteria</taxon>
        <taxon>Pseudomonadati</taxon>
        <taxon>Nitrospirota</taxon>
        <taxon>Nitrospiria</taxon>
        <taxon>Nitrospirales</taxon>
        <taxon>Nitrospiraceae</taxon>
        <taxon>Nitrospira</taxon>
    </lineage>
</organism>
<evidence type="ECO:0000256" key="2">
    <source>
        <dbReference type="ARBA" id="ARBA00022723"/>
    </source>
</evidence>
<dbReference type="PROSITE" id="PS51296">
    <property type="entry name" value="RIESKE"/>
    <property type="match status" value="1"/>
</dbReference>
<gene>
    <name evidence="6" type="ORF">DNFV4_00258</name>
</gene>
<dbReference type="AlphaFoldDB" id="A0AA86T0U0"/>
<dbReference type="KEGG" id="nti:DNFV4_00258"/>
<dbReference type="PANTHER" id="PTHR21496:SF23">
    <property type="entry name" value="3-PHENYLPROPIONATE_CINNAMIC ACID DIOXYGENASE FERREDOXIN SUBUNIT"/>
    <property type="match status" value="1"/>
</dbReference>
<dbReference type="InterPro" id="IPR017941">
    <property type="entry name" value="Rieske_2Fe-2S"/>
</dbReference>
<sequence length="101" mass="10881">MAEFVRVAGVSDVPMGSGRVFEVGDRSIAIFNVDGSFFATDNTCAHRGGPLGEGELEGEVVTCPWHSWEYNVRTGISLTTPSASVKTYDVQVDGEDVKVRL</sequence>
<evidence type="ECO:0000256" key="3">
    <source>
        <dbReference type="ARBA" id="ARBA00023004"/>
    </source>
</evidence>
<evidence type="ECO:0000256" key="4">
    <source>
        <dbReference type="ARBA" id="ARBA00023014"/>
    </source>
</evidence>
<dbReference type="RefSeq" id="WP_289266863.1">
    <property type="nucleotide sequence ID" value="NZ_OX365700.1"/>
</dbReference>
<evidence type="ECO:0000259" key="5">
    <source>
        <dbReference type="PROSITE" id="PS51296"/>
    </source>
</evidence>
<dbReference type="Gene3D" id="2.102.10.10">
    <property type="entry name" value="Rieske [2Fe-2S] iron-sulphur domain"/>
    <property type="match status" value="1"/>
</dbReference>
<dbReference type="SUPFAM" id="SSF50022">
    <property type="entry name" value="ISP domain"/>
    <property type="match status" value="1"/>
</dbReference>
<evidence type="ECO:0000313" key="7">
    <source>
        <dbReference type="Proteomes" id="UP001179121"/>
    </source>
</evidence>